<reference evidence="2" key="1">
    <citation type="submission" date="2016-06" db="EMBL/GenBank/DDBJ databases">
        <title>Parallel loss of symbiosis genes in relatives of nitrogen-fixing non-legume Parasponia.</title>
        <authorList>
            <person name="Van Velzen R."/>
            <person name="Holmer R."/>
            <person name="Bu F."/>
            <person name="Rutten L."/>
            <person name="Van Zeijl A."/>
            <person name="Liu W."/>
            <person name="Santuari L."/>
            <person name="Cao Q."/>
            <person name="Sharma T."/>
            <person name="Shen D."/>
            <person name="Roswanjaya Y."/>
            <person name="Wardhani T."/>
            <person name="Kalhor M.S."/>
            <person name="Jansen J."/>
            <person name="Van den Hoogen J."/>
            <person name="Gungor B."/>
            <person name="Hartog M."/>
            <person name="Hontelez J."/>
            <person name="Verver J."/>
            <person name="Yang W.-C."/>
            <person name="Schijlen E."/>
            <person name="Repin R."/>
            <person name="Schilthuizen M."/>
            <person name="Schranz E."/>
            <person name="Heidstra R."/>
            <person name="Miyata K."/>
            <person name="Fedorova E."/>
            <person name="Kohlen W."/>
            <person name="Bisseling T."/>
            <person name="Smit S."/>
            <person name="Geurts R."/>
        </authorList>
    </citation>
    <scope>NUCLEOTIDE SEQUENCE [LARGE SCALE GENOMIC DNA]</scope>
    <source>
        <strain evidence="2">cv. RG33-2</strain>
    </source>
</reference>
<evidence type="ECO:0000313" key="2">
    <source>
        <dbReference type="Proteomes" id="UP000237000"/>
    </source>
</evidence>
<organism evidence="1 2">
    <name type="scientific">Trema orientale</name>
    <name type="common">Charcoal tree</name>
    <name type="synonym">Celtis orientalis</name>
    <dbReference type="NCBI Taxonomy" id="63057"/>
    <lineage>
        <taxon>Eukaryota</taxon>
        <taxon>Viridiplantae</taxon>
        <taxon>Streptophyta</taxon>
        <taxon>Embryophyta</taxon>
        <taxon>Tracheophyta</taxon>
        <taxon>Spermatophyta</taxon>
        <taxon>Magnoliopsida</taxon>
        <taxon>eudicotyledons</taxon>
        <taxon>Gunneridae</taxon>
        <taxon>Pentapetalae</taxon>
        <taxon>rosids</taxon>
        <taxon>fabids</taxon>
        <taxon>Rosales</taxon>
        <taxon>Cannabaceae</taxon>
        <taxon>Trema</taxon>
    </lineage>
</organism>
<comment type="caution">
    <text evidence="1">The sequence shown here is derived from an EMBL/GenBank/DDBJ whole genome shotgun (WGS) entry which is preliminary data.</text>
</comment>
<name>A0A2P5EPI2_TREOI</name>
<dbReference type="InParanoid" id="A0A2P5EPI2"/>
<protein>
    <submittedName>
        <fullName evidence="1">Uncharacterized protein</fullName>
    </submittedName>
</protein>
<keyword evidence="2" id="KW-1185">Reference proteome</keyword>
<sequence>MLSQSLVCFNKRRNVTLCPFFQLSSYTINRSVESSTGCLANRFAIAVEKGFKFFRRGIRGNSCTVWEPSPSLDQYSILGSSRGSFMSCQNTYNNVYLSLNLTV</sequence>
<accession>A0A2P5EPI2</accession>
<dbReference type="AlphaFoldDB" id="A0A2P5EPI2"/>
<dbReference type="Proteomes" id="UP000237000">
    <property type="component" value="Unassembled WGS sequence"/>
</dbReference>
<dbReference type="OrthoDB" id="10405012at2759"/>
<dbReference type="EMBL" id="JXTC01000117">
    <property type="protein sequence ID" value="PON87444.1"/>
    <property type="molecule type" value="Genomic_DNA"/>
</dbReference>
<evidence type="ECO:0000313" key="1">
    <source>
        <dbReference type="EMBL" id="PON87444.1"/>
    </source>
</evidence>
<proteinExistence type="predicted"/>
<gene>
    <name evidence="1" type="ORF">TorRG33x02_167970</name>
</gene>